<evidence type="ECO:0000313" key="3">
    <source>
        <dbReference type="Proteomes" id="UP001595528"/>
    </source>
</evidence>
<reference evidence="3" key="1">
    <citation type="journal article" date="2019" name="Int. J. Syst. Evol. Microbiol.">
        <title>The Global Catalogue of Microorganisms (GCM) 10K type strain sequencing project: providing services to taxonomists for standard genome sequencing and annotation.</title>
        <authorList>
            <consortium name="The Broad Institute Genomics Platform"/>
            <consortium name="The Broad Institute Genome Sequencing Center for Infectious Disease"/>
            <person name="Wu L."/>
            <person name="Ma J."/>
        </authorList>
    </citation>
    <scope>NUCLEOTIDE SEQUENCE [LARGE SCALE GENOMIC DNA]</scope>
    <source>
        <strain evidence="3">KCTC 42964</strain>
    </source>
</reference>
<protein>
    <submittedName>
        <fullName evidence="2">Uncharacterized protein</fullName>
    </submittedName>
</protein>
<name>A0ABV7L7R0_9PROT</name>
<evidence type="ECO:0000256" key="1">
    <source>
        <dbReference type="SAM" id="MobiDB-lite"/>
    </source>
</evidence>
<dbReference type="Proteomes" id="UP001595528">
    <property type="component" value="Unassembled WGS sequence"/>
</dbReference>
<keyword evidence="3" id="KW-1185">Reference proteome</keyword>
<dbReference type="RefSeq" id="WP_379905538.1">
    <property type="nucleotide sequence ID" value="NZ_JBHRTR010000045.1"/>
</dbReference>
<evidence type="ECO:0000313" key="2">
    <source>
        <dbReference type="EMBL" id="MFC3230398.1"/>
    </source>
</evidence>
<comment type="caution">
    <text evidence="2">The sequence shown here is derived from an EMBL/GenBank/DDBJ whole genome shotgun (WGS) entry which is preliminary data.</text>
</comment>
<sequence>MTAPGHDDDERHPETGERMSRGVRRQSFTTQDGGSYSYDLPGWWTASGAGMHAGGDMAAAFEAGARIDAERKAAGLPTLRELRRARAAARARSGT</sequence>
<dbReference type="EMBL" id="JBHRTR010000045">
    <property type="protein sequence ID" value="MFC3230398.1"/>
    <property type="molecule type" value="Genomic_DNA"/>
</dbReference>
<gene>
    <name evidence="2" type="ORF">ACFOGJ_24325</name>
</gene>
<organism evidence="2 3">
    <name type="scientific">Marinibaculum pumilum</name>
    <dbReference type="NCBI Taxonomy" id="1766165"/>
    <lineage>
        <taxon>Bacteria</taxon>
        <taxon>Pseudomonadati</taxon>
        <taxon>Pseudomonadota</taxon>
        <taxon>Alphaproteobacteria</taxon>
        <taxon>Rhodospirillales</taxon>
        <taxon>Rhodospirillaceae</taxon>
        <taxon>Marinibaculum</taxon>
    </lineage>
</organism>
<feature type="compositionally biased region" description="Basic and acidic residues" evidence="1">
    <location>
        <begin position="1"/>
        <end position="20"/>
    </location>
</feature>
<feature type="region of interest" description="Disordered" evidence="1">
    <location>
        <begin position="1"/>
        <end position="36"/>
    </location>
</feature>
<proteinExistence type="predicted"/>
<accession>A0ABV7L7R0</accession>